<accession>A0A837DXD4</accession>
<evidence type="ECO:0000313" key="2">
    <source>
        <dbReference type="Proteomes" id="UP000031011"/>
    </source>
</evidence>
<name>A0A837DXD4_9LACO</name>
<dbReference type="AlphaFoldDB" id="A0A837DXD4"/>
<dbReference type="Proteomes" id="UP000031011">
    <property type="component" value="Unassembled WGS sequence"/>
</dbReference>
<dbReference type="EMBL" id="AWYA01000029">
    <property type="protein sequence ID" value="KIC05444.1"/>
    <property type="molecule type" value="Genomic_DNA"/>
</dbReference>
<sequence length="105" mass="12384">MSNKERISVDEIPKYKKKLGSDISKAERKSKHKHEYKDCLLVYNGSPYKGKYCVICGKIRDWDVCREKCQYGYLQLPDEIVFKRYSNLEQFEVSTLWGPDARVLV</sequence>
<evidence type="ECO:0000313" key="1">
    <source>
        <dbReference type="EMBL" id="KIC05444.1"/>
    </source>
</evidence>
<reference evidence="1 2" key="1">
    <citation type="journal article" date="2015" name="BMC Microbiol.">
        <title>Lactobacillus ruminis strains cluster according to their mammalian gut source.</title>
        <authorList>
            <person name="O' Donnell M.M."/>
            <person name="Harris H.M."/>
            <person name="Lynch D.B."/>
            <person name="Ross R.P."/>
            <person name="O'Toole P.W."/>
        </authorList>
    </citation>
    <scope>NUCLEOTIDE SEQUENCE [LARGE SCALE GENOMIC DNA]</scope>
    <source>
        <strain evidence="1 2">DPC 6832</strain>
    </source>
</reference>
<proteinExistence type="predicted"/>
<gene>
    <name evidence="1" type="ORF">LRN_1725</name>
</gene>
<comment type="caution">
    <text evidence="1">The sequence shown here is derived from an EMBL/GenBank/DDBJ whole genome shotgun (WGS) entry which is preliminary data.</text>
</comment>
<organism evidence="1 2">
    <name type="scientific">Ligilactobacillus ruminis DPC 6832</name>
    <dbReference type="NCBI Taxonomy" id="1402208"/>
    <lineage>
        <taxon>Bacteria</taxon>
        <taxon>Bacillati</taxon>
        <taxon>Bacillota</taxon>
        <taxon>Bacilli</taxon>
        <taxon>Lactobacillales</taxon>
        <taxon>Lactobacillaceae</taxon>
        <taxon>Ligilactobacillus</taxon>
    </lineage>
</organism>
<protein>
    <submittedName>
        <fullName evidence="1">Uncharacterized protein</fullName>
    </submittedName>
</protein>